<dbReference type="AlphaFoldDB" id="H6QU45"/>
<protein>
    <submittedName>
        <fullName evidence="2">Uncharacterized protein</fullName>
    </submittedName>
</protein>
<feature type="region of interest" description="Disordered" evidence="1">
    <location>
        <begin position="16"/>
        <end position="62"/>
    </location>
</feature>
<proteinExistence type="predicted"/>
<evidence type="ECO:0000256" key="1">
    <source>
        <dbReference type="SAM" id="MobiDB-lite"/>
    </source>
</evidence>
<dbReference type="VEuPathDB" id="FungiDB:PGTG_22272"/>
<evidence type="ECO:0000313" key="2">
    <source>
        <dbReference type="EMBL" id="EHS64459.1"/>
    </source>
</evidence>
<dbReference type="InParanoid" id="H6QU45"/>
<organism evidence="2 3">
    <name type="scientific">Puccinia graminis f. sp. tritici (strain CRL 75-36-700-3 / race SCCL)</name>
    <name type="common">Black stem rust fungus</name>
    <dbReference type="NCBI Taxonomy" id="418459"/>
    <lineage>
        <taxon>Eukaryota</taxon>
        <taxon>Fungi</taxon>
        <taxon>Dikarya</taxon>
        <taxon>Basidiomycota</taxon>
        <taxon>Pucciniomycotina</taxon>
        <taxon>Pucciniomycetes</taxon>
        <taxon>Pucciniales</taxon>
        <taxon>Pucciniaceae</taxon>
        <taxon>Puccinia</taxon>
    </lineage>
</organism>
<sequence>MPICDVTAEKLVGFASRRREKENPSTVNRKVTTTNHQEPQQQEHDILEKQTRPSRLIDVDYY</sequence>
<gene>
    <name evidence="2" type="ORF">PGTG_22272</name>
</gene>
<accession>H6QU45</accession>
<dbReference type="RefSeq" id="XP_003888966.1">
    <property type="nucleotide sequence ID" value="XM_003888917.1"/>
</dbReference>
<dbReference type="GeneID" id="13541082"/>
<name>H6QU45_PUCGT</name>
<evidence type="ECO:0000313" key="3">
    <source>
        <dbReference type="Proteomes" id="UP000008783"/>
    </source>
</evidence>
<reference evidence="3" key="1">
    <citation type="journal article" date="2011" name="Proc. Natl. Acad. Sci. U.S.A.">
        <title>Obligate biotrophy features unraveled by the genomic analysis of rust fungi.</title>
        <authorList>
            <person name="Duplessis S."/>
            <person name="Cuomo C.A."/>
            <person name="Lin Y.-C."/>
            <person name="Aerts A."/>
            <person name="Tisserant E."/>
            <person name="Veneault-Fourrey C."/>
            <person name="Joly D.L."/>
            <person name="Hacquard S."/>
            <person name="Amselem J."/>
            <person name="Cantarel B.L."/>
            <person name="Chiu R."/>
            <person name="Coutinho P.M."/>
            <person name="Feau N."/>
            <person name="Field M."/>
            <person name="Frey P."/>
            <person name="Gelhaye E."/>
            <person name="Goldberg J."/>
            <person name="Grabherr M.G."/>
            <person name="Kodira C.D."/>
            <person name="Kohler A."/>
            <person name="Kuees U."/>
            <person name="Lindquist E.A."/>
            <person name="Lucas S.M."/>
            <person name="Mago R."/>
            <person name="Mauceli E."/>
            <person name="Morin E."/>
            <person name="Murat C."/>
            <person name="Pangilinan J.L."/>
            <person name="Park R."/>
            <person name="Pearson M."/>
            <person name="Quesneville H."/>
            <person name="Rouhier N."/>
            <person name="Sakthikumar S."/>
            <person name="Salamov A.A."/>
            <person name="Schmutz J."/>
            <person name="Selles B."/>
            <person name="Shapiro H."/>
            <person name="Tanguay P."/>
            <person name="Tuskan G.A."/>
            <person name="Henrissat B."/>
            <person name="Van de Peer Y."/>
            <person name="Rouze P."/>
            <person name="Ellis J.G."/>
            <person name="Dodds P.N."/>
            <person name="Schein J.E."/>
            <person name="Zhong S."/>
            <person name="Hamelin R.C."/>
            <person name="Grigoriev I.V."/>
            <person name="Szabo L.J."/>
            <person name="Martin F."/>
        </authorList>
    </citation>
    <scope>NUCLEOTIDE SEQUENCE [LARGE SCALE GENOMIC DNA]</scope>
    <source>
        <strain evidence="3">CRL 75-36-700-3 / race SCCL</strain>
    </source>
</reference>
<dbReference type="EMBL" id="DS178329">
    <property type="protein sequence ID" value="EHS64459.1"/>
    <property type="molecule type" value="Genomic_DNA"/>
</dbReference>
<feature type="compositionally biased region" description="Polar residues" evidence="1">
    <location>
        <begin position="24"/>
        <end position="40"/>
    </location>
</feature>
<dbReference type="HOGENOM" id="CLU_2905216_0_0_1"/>
<dbReference type="KEGG" id="pgr:PGTG_22272"/>
<feature type="compositionally biased region" description="Basic and acidic residues" evidence="1">
    <location>
        <begin position="41"/>
        <end position="62"/>
    </location>
</feature>
<dbReference type="Proteomes" id="UP000008783">
    <property type="component" value="Unassembled WGS sequence"/>
</dbReference>
<keyword evidence="3" id="KW-1185">Reference proteome</keyword>
<dbReference type="eggNOG" id="KOG4585">
    <property type="taxonomic scope" value="Eukaryota"/>
</dbReference>